<accession>A0A9P4Q1J6</accession>
<feature type="compositionally biased region" description="Polar residues" evidence="3">
    <location>
        <begin position="913"/>
        <end position="935"/>
    </location>
</feature>
<dbReference type="PRINTS" id="PR00344">
    <property type="entry name" value="BCTRLSENSOR"/>
</dbReference>
<dbReference type="InterPro" id="IPR036890">
    <property type="entry name" value="HATPase_C_sf"/>
</dbReference>
<comment type="caution">
    <text evidence="6">The sequence shown here is derived from an EMBL/GenBank/DDBJ whole genome shotgun (WGS) entry which is preliminary data.</text>
</comment>
<dbReference type="Pfam" id="PF00512">
    <property type="entry name" value="HisKA"/>
    <property type="match status" value="1"/>
</dbReference>
<dbReference type="PANTHER" id="PTHR43719:SF11">
    <property type="entry name" value="HISTIDINE KINASE_RESPONSE REGULATOR, PUTATIVE-RELATED"/>
    <property type="match status" value="1"/>
</dbReference>
<dbReference type="OrthoDB" id="303614at2759"/>
<dbReference type="Proteomes" id="UP000799441">
    <property type="component" value="Unassembled WGS sequence"/>
</dbReference>
<proteinExistence type="predicted"/>
<evidence type="ECO:0000259" key="5">
    <source>
        <dbReference type="PROSITE" id="PS50110"/>
    </source>
</evidence>
<dbReference type="SUPFAM" id="SSF52172">
    <property type="entry name" value="CheY-like"/>
    <property type="match status" value="1"/>
</dbReference>
<dbReference type="InterPro" id="IPR036097">
    <property type="entry name" value="HisK_dim/P_sf"/>
</dbReference>
<evidence type="ECO:0000313" key="6">
    <source>
        <dbReference type="EMBL" id="KAF2717800.1"/>
    </source>
</evidence>
<evidence type="ECO:0000256" key="2">
    <source>
        <dbReference type="PROSITE-ProRule" id="PRU00169"/>
    </source>
</evidence>
<dbReference type="CDD" id="cd17546">
    <property type="entry name" value="REC_hyHK_CKI1_RcsC-like"/>
    <property type="match status" value="1"/>
</dbReference>
<feature type="compositionally biased region" description="Basic and acidic residues" evidence="3">
    <location>
        <begin position="866"/>
        <end position="892"/>
    </location>
</feature>
<dbReference type="InterPro" id="IPR005467">
    <property type="entry name" value="His_kinase_dom"/>
</dbReference>
<dbReference type="InterPro" id="IPR001789">
    <property type="entry name" value="Sig_transdc_resp-reg_receiver"/>
</dbReference>
<dbReference type="Pfam" id="PF02518">
    <property type="entry name" value="HATPase_c"/>
    <property type="match status" value="1"/>
</dbReference>
<dbReference type="SUPFAM" id="SSF55874">
    <property type="entry name" value="ATPase domain of HSP90 chaperone/DNA topoisomerase II/histidine kinase"/>
    <property type="match status" value="1"/>
</dbReference>
<dbReference type="SMART" id="SM00387">
    <property type="entry name" value="HATPase_c"/>
    <property type="match status" value="1"/>
</dbReference>
<dbReference type="InterPro" id="IPR011006">
    <property type="entry name" value="CheY-like_superfamily"/>
</dbReference>
<dbReference type="AlphaFoldDB" id="A0A9P4Q1J6"/>
<feature type="compositionally biased region" description="Polar residues" evidence="3">
    <location>
        <begin position="893"/>
        <end position="902"/>
    </location>
</feature>
<dbReference type="InterPro" id="IPR003661">
    <property type="entry name" value="HisK_dim/P_dom"/>
</dbReference>
<dbReference type="SUPFAM" id="SSF55781">
    <property type="entry name" value="GAF domain-like"/>
    <property type="match status" value="1"/>
</dbReference>
<feature type="modified residue" description="4-aspartylphosphate" evidence="2">
    <location>
        <position position="1010"/>
    </location>
</feature>
<evidence type="ECO:0000259" key="4">
    <source>
        <dbReference type="PROSITE" id="PS50109"/>
    </source>
</evidence>
<dbReference type="Gene3D" id="3.30.450.40">
    <property type="match status" value="1"/>
</dbReference>
<evidence type="ECO:0000256" key="1">
    <source>
        <dbReference type="ARBA" id="ARBA00022553"/>
    </source>
</evidence>
<dbReference type="InterPro" id="IPR029016">
    <property type="entry name" value="GAF-like_dom_sf"/>
</dbReference>
<sequence>MDSYASERERESSAYCPSPSIDLDFVHVDRTLTAIAQLSILRLNVQRATIVLHDHTCQYVLAEATQNDPLVLNTAAQGNKSRQHSDTVSRQDTIERQCLSSTCSSYDNVDGRYNTSGLIVNDSQADDHFRKYFNSSSENAEGSRFYVGLPLISRSGHAAGVYAIRDEAPRQGLTVKELRFLEECAQCATEHLEWARDRAEADCSNKIVQEVAYLTQPTRKPYHDKMDVITEPNRKLQESLRAHTDGQSSCHGAAIFGVERYTKTNTDAEPNHGGQEGQHATQDTSFNSGKLLAYHSTNIDTPTHGINLIPALLNNIQLYAKAFLEGKTMYFTADDDTHTTYGEMPIEANSDAEGSRHNITKIKIMVFLPMYDTTERNLLAGCFLWTTTECMRGLDRGLLRLQAYSDCVADKIVQNSRRADASESKTLMSSISHELRSPLHGILVSAHLLMDNLVNSYQTGLLTSIVTCGQTLLDTLNHVLDYNKLNSFPELWNPMGRVHPKHLHNTSSGNHDSLTSSSDVDLAELVEEVVASVTARHYFRDMSESRSDFNIKRGCSFLSKGATDSKTVSSIHGDQGVRVILDSSPHQSWRVNTQPGAIRRLIMNLVGNAFKFTTSGAIFVSLTSRDQSLESHINAQISNLDTGIGMSAEFLRDHLYGPFQQADPFGSGTGLGMTMVDQIVKSLQGSVEIRSQPGVGTEINVHLCLPLAEDSRHITSNALHAINHEFKGKHVVILDSMSDEEKHRMPESFTRREAAFRKMVTEWFGMFVSASSAMDTQGADYYVYSEPPSADQLLQRHREVPDKRQSSRETPLIIFCTTAEEANSVNRDHRRALIEAGRIVEVVAQPCGPRKFAKVLNLCNDKARRTDIQDETEHTPRDEDQPPEESDMKESQQDMTAQQQRNSSEHIAGSEEATINRSESHDASSVPQHESSSDMSSEHPVQKRRTQLRGLLVDDNKINLKLLTMFMKKQKYTYVEAENGQEALQAYKSACKAGSNSNQSQERFDFVLMDINMPVMDGLDATKGIREFEQAESLSNTRIFALTVLGSNEMRSRAFAAGVNEFLPKPLQFSELKALLETH</sequence>
<dbReference type="Gene3D" id="3.40.50.2300">
    <property type="match status" value="1"/>
</dbReference>
<dbReference type="SMART" id="SM00448">
    <property type="entry name" value="REC"/>
    <property type="match status" value="1"/>
</dbReference>
<feature type="region of interest" description="Disordered" evidence="3">
    <location>
        <begin position="866"/>
        <end position="948"/>
    </location>
</feature>
<dbReference type="Pfam" id="PF00072">
    <property type="entry name" value="Response_reg"/>
    <property type="match status" value="1"/>
</dbReference>
<feature type="domain" description="Response regulatory" evidence="5">
    <location>
        <begin position="949"/>
        <end position="1079"/>
    </location>
</feature>
<dbReference type="PANTHER" id="PTHR43719">
    <property type="entry name" value="TWO-COMPONENT HISTIDINE KINASE"/>
    <property type="match status" value="1"/>
</dbReference>
<dbReference type="Gene3D" id="1.10.287.130">
    <property type="match status" value="1"/>
</dbReference>
<keyword evidence="1 2" id="KW-0597">Phosphoprotein</keyword>
<dbReference type="InterPro" id="IPR004358">
    <property type="entry name" value="Sig_transdc_His_kin-like_C"/>
</dbReference>
<dbReference type="CDD" id="cd00082">
    <property type="entry name" value="HisKA"/>
    <property type="match status" value="1"/>
</dbReference>
<dbReference type="PROSITE" id="PS50109">
    <property type="entry name" value="HIS_KIN"/>
    <property type="match status" value="1"/>
</dbReference>
<gene>
    <name evidence="6" type="ORF">K431DRAFT_349267</name>
</gene>
<dbReference type="InterPro" id="IPR003594">
    <property type="entry name" value="HATPase_dom"/>
</dbReference>
<keyword evidence="7" id="KW-1185">Reference proteome</keyword>
<dbReference type="GO" id="GO:0000155">
    <property type="term" value="F:phosphorelay sensor kinase activity"/>
    <property type="evidence" value="ECO:0007669"/>
    <property type="project" value="InterPro"/>
</dbReference>
<feature type="domain" description="Histidine kinase" evidence="4">
    <location>
        <begin position="430"/>
        <end position="707"/>
    </location>
</feature>
<evidence type="ECO:0008006" key="8">
    <source>
        <dbReference type="Google" id="ProtNLM"/>
    </source>
</evidence>
<organism evidence="6 7">
    <name type="scientific">Polychaeton citri CBS 116435</name>
    <dbReference type="NCBI Taxonomy" id="1314669"/>
    <lineage>
        <taxon>Eukaryota</taxon>
        <taxon>Fungi</taxon>
        <taxon>Dikarya</taxon>
        <taxon>Ascomycota</taxon>
        <taxon>Pezizomycotina</taxon>
        <taxon>Dothideomycetes</taxon>
        <taxon>Dothideomycetidae</taxon>
        <taxon>Capnodiales</taxon>
        <taxon>Capnodiaceae</taxon>
        <taxon>Polychaeton</taxon>
    </lineage>
</organism>
<protein>
    <recommendedName>
        <fullName evidence="8">Histidine kinase</fullName>
    </recommendedName>
</protein>
<evidence type="ECO:0000256" key="3">
    <source>
        <dbReference type="SAM" id="MobiDB-lite"/>
    </source>
</evidence>
<dbReference type="EMBL" id="MU003836">
    <property type="protein sequence ID" value="KAF2717800.1"/>
    <property type="molecule type" value="Genomic_DNA"/>
</dbReference>
<dbReference type="SUPFAM" id="SSF47384">
    <property type="entry name" value="Homodimeric domain of signal transducing histidine kinase"/>
    <property type="match status" value="1"/>
</dbReference>
<dbReference type="InterPro" id="IPR050956">
    <property type="entry name" value="2C_system_His_kinase"/>
</dbReference>
<dbReference type="Gene3D" id="3.30.565.10">
    <property type="entry name" value="Histidine kinase-like ATPase, C-terminal domain"/>
    <property type="match status" value="1"/>
</dbReference>
<feature type="region of interest" description="Disordered" evidence="3">
    <location>
        <begin position="264"/>
        <end position="283"/>
    </location>
</feature>
<dbReference type="SMART" id="SM00388">
    <property type="entry name" value="HisKA"/>
    <property type="match status" value="1"/>
</dbReference>
<name>A0A9P4Q1J6_9PEZI</name>
<reference evidence="6" key="1">
    <citation type="journal article" date="2020" name="Stud. Mycol.">
        <title>101 Dothideomycetes genomes: a test case for predicting lifestyles and emergence of pathogens.</title>
        <authorList>
            <person name="Haridas S."/>
            <person name="Albert R."/>
            <person name="Binder M."/>
            <person name="Bloem J."/>
            <person name="Labutti K."/>
            <person name="Salamov A."/>
            <person name="Andreopoulos B."/>
            <person name="Baker S."/>
            <person name="Barry K."/>
            <person name="Bills G."/>
            <person name="Bluhm B."/>
            <person name="Cannon C."/>
            <person name="Castanera R."/>
            <person name="Culley D."/>
            <person name="Daum C."/>
            <person name="Ezra D."/>
            <person name="Gonzalez J."/>
            <person name="Henrissat B."/>
            <person name="Kuo A."/>
            <person name="Liang C."/>
            <person name="Lipzen A."/>
            <person name="Lutzoni F."/>
            <person name="Magnuson J."/>
            <person name="Mondo S."/>
            <person name="Nolan M."/>
            <person name="Ohm R."/>
            <person name="Pangilinan J."/>
            <person name="Park H.-J."/>
            <person name="Ramirez L."/>
            <person name="Alfaro M."/>
            <person name="Sun H."/>
            <person name="Tritt A."/>
            <person name="Yoshinaga Y."/>
            <person name="Zwiers L.-H."/>
            <person name="Turgeon B."/>
            <person name="Goodwin S."/>
            <person name="Spatafora J."/>
            <person name="Crous P."/>
            <person name="Grigoriev I."/>
        </authorList>
    </citation>
    <scope>NUCLEOTIDE SEQUENCE</scope>
    <source>
        <strain evidence="6">CBS 116435</strain>
    </source>
</reference>
<evidence type="ECO:0000313" key="7">
    <source>
        <dbReference type="Proteomes" id="UP000799441"/>
    </source>
</evidence>
<dbReference type="PROSITE" id="PS50110">
    <property type="entry name" value="RESPONSE_REGULATORY"/>
    <property type="match status" value="1"/>
</dbReference>